<dbReference type="STRING" id="715226.ABI_08610"/>
<dbReference type="RefSeq" id="WP_006271600.1">
    <property type="nucleotide sequence ID" value="NZ_GL883077.1"/>
</dbReference>
<reference evidence="2" key="1">
    <citation type="submission" date="2011-03" db="EMBL/GenBank/DDBJ databases">
        <title>Draft genome sequence of Brevundimonas diminuta.</title>
        <authorList>
            <person name="Brown P.J.B."/>
            <person name="Buechlein A."/>
            <person name="Hemmerich C."/>
            <person name="Brun Y.V."/>
        </authorList>
    </citation>
    <scope>NUCLEOTIDE SEQUENCE [LARGE SCALE GENOMIC DNA]</scope>
    <source>
        <strain evidence="2">C19</strain>
    </source>
</reference>
<name>F4QG97_9CAUL</name>
<dbReference type="HOGENOM" id="CLU_117141_0_1_5"/>
<keyword evidence="2" id="KW-1185">Reference proteome</keyword>
<dbReference type="EMBL" id="GL883077">
    <property type="protein sequence ID" value="EGF92425.1"/>
    <property type="molecule type" value="Genomic_DNA"/>
</dbReference>
<sequence length="167" mass="17782">MVQIVFTINGGDVAGAYVNEIIRRLENALPLMQDIAFYGEETTQERIADTNVGPDGQAWKQSARAKADGGRTLFAEGNLHNDISSEATADSAIWGANLIYARIHQEGGVIEATNGKALHFAMPGGGFVTVKSVTIPARPYLGLSAENLEVIDGKIESYFLDGLVGTA</sequence>
<dbReference type="AlphaFoldDB" id="F4QG97"/>
<evidence type="ECO:0000313" key="1">
    <source>
        <dbReference type="EMBL" id="EGF92425.1"/>
    </source>
</evidence>
<organism evidence="1 2">
    <name type="scientific">Asticcacaulis biprosthecium C19</name>
    <dbReference type="NCBI Taxonomy" id="715226"/>
    <lineage>
        <taxon>Bacteria</taxon>
        <taxon>Pseudomonadati</taxon>
        <taxon>Pseudomonadota</taxon>
        <taxon>Alphaproteobacteria</taxon>
        <taxon>Caulobacterales</taxon>
        <taxon>Caulobacteraceae</taxon>
        <taxon>Asticcacaulis</taxon>
    </lineage>
</organism>
<dbReference type="Proteomes" id="UP000006512">
    <property type="component" value="Unassembled WGS sequence"/>
</dbReference>
<gene>
    <name evidence="1" type="ORF">ABI_08610</name>
</gene>
<protein>
    <submittedName>
        <fullName evidence="1">Phage virion morphogenesis protein</fullName>
    </submittedName>
</protein>
<dbReference type="eggNOG" id="COG5005">
    <property type="taxonomic scope" value="Bacteria"/>
</dbReference>
<dbReference type="Pfam" id="PF05069">
    <property type="entry name" value="Phage_tail_S"/>
    <property type="match status" value="1"/>
</dbReference>
<proteinExistence type="predicted"/>
<dbReference type="InterPro" id="IPR006522">
    <property type="entry name" value="Phage_virion_morphogenesis"/>
</dbReference>
<dbReference type="NCBIfam" id="TIGR01635">
    <property type="entry name" value="tail_comp_S"/>
    <property type="match status" value="1"/>
</dbReference>
<dbReference type="OrthoDB" id="2081253at2"/>
<accession>F4QG97</accession>
<evidence type="ECO:0000313" key="2">
    <source>
        <dbReference type="Proteomes" id="UP000006512"/>
    </source>
</evidence>